<evidence type="ECO:0000313" key="3">
    <source>
        <dbReference type="Proteomes" id="UP000663874"/>
    </source>
</evidence>
<comment type="caution">
    <text evidence="2">The sequence shown here is derived from an EMBL/GenBank/DDBJ whole genome shotgun (WGS) entry which is preliminary data.</text>
</comment>
<proteinExistence type="predicted"/>
<keyword evidence="1" id="KW-0812">Transmembrane</keyword>
<name>A0A820PRZ2_9BILA</name>
<feature type="transmembrane region" description="Helical" evidence="1">
    <location>
        <begin position="40"/>
        <end position="66"/>
    </location>
</feature>
<evidence type="ECO:0000313" key="2">
    <source>
        <dbReference type="EMBL" id="CAF4407118.1"/>
    </source>
</evidence>
<accession>A0A820PRZ2</accession>
<dbReference type="Proteomes" id="UP000663874">
    <property type="component" value="Unassembled WGS sequence"/>
</dbReference>
<dbReference type="AlphaFoldDB" id="A0A820PRZ2"/>
<protein>
    <submittedName>
        <fullName evidence="2">Uncharacterized protein</fullName>
    </submittedName>
</protein>
<keyword evidence="1" id="KW-0472">Membrane</keyword>
<organism evidence="2 3">
    <name type="scientific">Rotaria sordida</name>
    <dbReference type="NCBI Taxonomy" id="392033"/>
    <lineage>
        <taxon>Eukaryota</taxon>
        <taxon>Metazoa</taxon>
        <taxon>Spiralia</taxon>
        <taxon>Gnathifera</taxon>
        <taxon>Rotifera</taxon>
        <taxon>Eurotatoria</taxon>
        <taxon>Bdelloidea</taxon>
        <taxon>Philodinida</taxon>
        <taxon>Philodinidae</taxon>
        <taxon>Rotaria</taxon>
    </lineage>
</organism>
<keyword evidence="1" id="KW-1133">Transmembrane helix</keyword>
<evidence type="ECO:0000256" key="1">
    <source>
        <dbReference type="SAM" id="Phobius"/>
    </source>
</evidence>
<feature type="non-terminal residue" evidence="2">
    <location>
        <position position="1"/>
    </location>
</feature>
<gene>
    <name evidence="2" type="ORF">FNK824_LOCUS44159</name>
</gene>
<dbReference type="EMBL" id="CAJOBE010067812">
    <property type="protein sequence ID" value="CAF4407118.1"/>
    <property type="molecule type" value="Genomic_DNA"/>
</dbReference>
<reference evidence="2" key="1">
    <citation type="submission" date="2021-02" db="EMBL/GenBank/DDBJ databases">
        <authorList>
            <person name="Nowell W R."/>
        </authorList>
    </citation>
    <scope>NUCLEOTIDE SEQUENCE</scope>
</reference>
<sequence>PIIIEQPQYQPQPYQQQSAVTVRRPGKIGVVNKYYVTEKLVHIVVAAVVVVHIVAVVIVVVVVVVVDDNDLMLVNI</sequence>